<organism evidence="2 3">
    <name type="scientific">Ceratobasidium theobromae</name>
    <dbReference type="NCBI Taxonomy" id="1582974"/>
    <lineage>
        <taxon>Eukaryota</taxon>
        <taxon>Fungi</taxon>
        <taxon>Dikarya</taxon>
        <taxon>Basidiomycota</taxon>
        <taxon>Agaricomycotina</taxon>
        <taxon>Agaricomycetes</taxon>
        <taxon>Cantharellales</taxon>
        <taxon>Ceratobasidiaceae</taxon>
        <taxon>Ceratobasidium</taxon>
    </lineage>
</organism>
<feature type="region of interest" description="Disordered" evidence="1">
    <location>
        <begin position="76"/>
        <end position="102"/>
    </location>
</feature>
<dbReference type="OrthoDB" id="3156705at2759"/>
<sequence length="102" mass="11884">MARTEPVKKAYRTKAQPKVNHVGKLTFVTAAQSRADKEAWLREHQTGYKRAARTCTFCKNVFGDKMVRIRHERLCIRRPRHESPDTSMSSEARSPEPSERRE</sequence>
<evidence type="ECO:0000313" key="3">
    <source>
        <dbReference type="Proteomes" id="UP000383932"/>
    </source>
</evidence>
<dbReference type="AlphaFoldDB" id="A0A5N5QNG9"/>
<gene>
    <name evidence="2" type="ORF">CTheo_3238</name>
</gene>
<reference evidence="2 3" key="1">
    <citation type="journal article" date="2019" name="Fungal Biol. Biotechnol.">
        <title>Draft genome sequence of fastidious pathogen Ceratobasidium theobromae, which causes vascular-streak dieback in Theobroma cacao.</title>
        <authorList>
            <person name="Ali S.S."/>
            <person name="Asman A."/>
            <person name="Shao J."/>
            <person name="Firmansyah A.P."/>
            <person name="Susilo A.W."/>
            <person name="Rosmana A."/>
            <person name="McMahon P."/>
            <person name="Junaid M."/>
            <person name="Guest D."/>
            <person name="Kheng T.Y."/>
            <person name="Meinhardt L.W."/>
            <person name="Bailey B.A."/>
        </authorList>
    </citation>
    <scope>NUCLEOTIDE SEQUENCE [LARGE SCALE GENOMIC DNA]</scope>
    <source>
        <strain evidence="2 3">CT2</strain>
    </source>
</reference>
<proteinExistence type="predicted"/>
<keyword evidence="3" id="KW-1185">Reference proteome</keyword>
<evidence type="ECO:0000256" key="1">
    <source>
        <dbReference type="SAM" id="MobiDB-lite"/>
    </source>
</evidence>
<feature type="compositionally biased region" description="Basic and acidic residues" evidence="1">
    <location>
        <begin position="93"/>
        <end position="102"/>
    </location>
</feature>
<name>A0A5N5QNG9_9AGAM</name>
<dbReference type="Proteomes" id="UP000383932">
    <property type="component" value="Unassembled WGS sequence"/>
</dbReference>
<evidence type="ECO:0000313" key="2">
    <source>
        <dbReference type="EMBL" id="KAB5593320.1"/>
    </source>
</evidence>
<comment type="caution">
    <text evidence="2">The sequence shown here is derived from an EMBL/GenBank/DDBJ whole genome shotgun (WGS) entry which is preliminary data.</text>
</comment>
<protein>
    <submittedName>
        <fullName evidence="2">Uncharacterized protein</fullName>
    </submittedName>
</protein>
<accession>A0A5N5QNG9</accession>
<dbReference type="EMBL" id="SSOP01000040">
    <property type="protein sequence ID" value="KAB5593320.1"/>
    <property type="molecule type" value="Genomic_DNA"/>
</dbReference>